<organism evidence="1 2">
    <name type="scientific">Steinernema carpocapsae</name>
    <name type="common">Entomopathogenic nematode</name>
    <dbReference type="NCBI Taxonomy" id="34508"/>
    <lineage>
        <taxon>Eukaryota</taxon>
        <taxon>Metazoa</taxon>
        <taxon>Ecdysozoa</taxon>
        <taxon>Nematoda</taxon>
        <taxon>Chromadorea</taxon>
        <taxon>Rhabditida</taxon>
        <taxon>Tylenchina</taxon>
        <taxon>Panagrolaimomorpha</taxon>
        <taxon>Strongyloidoidea</taxon>
        <taxon>Steinernematidae</taxon>
        <taxon>Steinernema</taxon>
    </lineage>
</organism>
<name>A0A4U5M959_STECR</name>
<proteinExistence type="predicted"/>
<reference evidence="1 2" key="2">
    <citation type="journal article" date="2019" name="G3 (Bethesda)">
        <title>Hybrid Assembly of the Genome of the Entomopathogenic Nematode Steinernema carpocapsae Identifies the X-Chromosome.</title>
        <authorList>
            <person name="Serra L."/>
            <person name="Macchietto M."/>
            <person name="Macias-Munoz A."/>
            <person name="McGill C.J."/>
            <person name="Rodriguez I.M."/>
            <person name="Rodriguez B."/>
            <person name="Murad R."/>
            <person name="Mortazavi A."/>
        </authorList>
    </citation>
    <scope>NUCLEOTIDE SEQUENCE [LARGE SCALE GENOMIC DNA]</scope>
    <source>
        <strain evidence="1 2">ALL</strain>
    </source>
</reference>
<dbReference type="Proteomes" id="UP000298663">
    <property type="component" value="Unassembled WGS sequence"/>
</dbReference>
<gene>
    <name evidence="1" type="ORF">L596_025633</name>
</gene>
<protein>
    <submittedName>
        <fullName evidence="1">Uncharacterized protein</fullName>
    </submittedName>
</protein>
<sequence length="84" mass="9461">MNHVPFDFAENVVSHVSLAFVERYADQSGTSRHASTLAIDPFTCFVTFSREVFNIEETFDASGLEKKLCEKNLIDKRKLCIACA</sequence>
<dbReference type="AlphaFoldDB" id="A0A4U5M959"/>
<dbReference type="EMBL" id="AZBU02000009">
    <property type="protein sequence ID" value="TKR65193.1"/>
    <property type="molecule type" value="Genomic_DNA"/>
</dbReference>
<evidence type="ECO:0000313" key="2">
    <source>
        <dbReference type="Proteomes" id="UP000298663"/>
    </source>
</evidence>
<accession>A0A4U5M959</accession>
<comment type="caution">
    <text evidence="1">The sequence shown here is derived from an EMBL/GenBank/DDBJ whole genome shotgun (WGS) entry which is preliminary data.</text>
</comment>
<reference evidence="1 2" key="1">
    <citation type="journal article" date="2015" name="Genome Biol.">
        <title>Comparative genomics of Steinernema reveals deeply conserved gene regulatory networks.</title>
        <authorList>
            <person name="Dillman A.R."/>
            <person name="Macchietto M."/>
            <person name="Porter C.F."/>
            <person name="Rogers A."/>
            <person name="Williams B."/>
            <person name="Antoshechkin I."/>
            <person name="Lee M.M."/>
            <person name="Goodwin Z."/>
            <person name="Lu X."/>
            <person name="Lewis E.E."/>
            <person name="Goodrich-Blair H."/>
            <person name="Stock S.P."/>
            <person name="Adams B.J."/>
            <person name="Sternberg P.W."/>
            <person name="Mortazavi A."/>
        </authorList>
    </citation>
    <scope>NUCLEOTIDE SEQUENCE [LARGE SCALE GENOMIC DNA]</scope>
    <source>
        <strain evidence="1 2">ALL</strain>
    </source>
</reference>
<evidence type="ECO:0000313" key="1">
    <source>
        <dbReference type="EMBL" id="TKR65193.1"/>
    </source>
</evidence>
<keyword evidence="2" id="KW-1185">Reference proteome</keyword>